<feature type="signal peptide" evidence="1">
    <location>
        <begin position="1"/>
        <end position="22"/>
    </location>
</feature>
<accession>A0A1I7T1L1</accession>
<keyword evidence="2" id="KW-1185">Reference proteome</keyword>
<organism evidence="2 3">
    <name type="scientific">Caenorhabditis tropicalis</name>
    <dbReference type="NCBI Taxonomy" id="1561998"/>
    <lineage>
        <taxon>Eukaryota</taxon>
        <taxon>Metazoa</taxon>
        <taxon>Ecdysozoa</taxon>
        <taxon>Nematoda</taxon>
        <taxon>Chromadorea</taxon>
        <taxon>Rhabditida</taxon>
        <taxon>Rhabditina</taxon>
        <taxon>Rhabditomorpha</taxon>
        <taxon>Rhabditoidea</taxon>
        <taxon>Rhabditidae</taxon>
        <taxon>Peloderinae</taxon>
        <taxon>Caenorhabditis</taxon>
    </lineage>
</organism>
<dbReference type="Proteomes" id="UP000095282">
    <property type="component" value="Unplaced"/>
</dbReference>
<dbReference type="WBParaSite" id="Csp11.Scaffold463.g1537.t1">
    <property type="protein sequence ID" value="Csp11.Scaffold463.g1537.t1"/>
    <property type="gene ID" value="Csp11.Scaffold463.g1537"/>
</dbReference>
<name>A0A1I7T1L1_9PELO</name>
<feature type="chain" id="PRO_5009306927" evidence="1">
    <location>
        <begin position="23"/>
        <end position="90"/>
    </location>
</feature>
<keyword evidence="1" id="KW-0732">Signal</keyword>
<reference evidence="3" key="1">
    <citation type="submission" date="2016-11" db="UniProtKB">
        <authorList>
            <consortium name="WormBaseParasite"/>
        </authorList>
    </citation>
    <scope>IDENTIFICATION</scope>
</reference>
<evidence type="ECO:0000313" key="3">
    <source>
        <dbReference type="WBParaSite" id="Csp11.Scaffold463.g1537.t1"/>
    </source>
</evidence>
<dbReference type="InterPro" id="IPR019421">
    <property type="entry name" value="7TM_GPCR_serpentine_rcpt_Srd"/>
</dbReference>
<sequence>MISEFTLCFFLSLPALFDPILQIYFIVPYRKAVLKLVTCGRIRVDAGASREFQNTSLMLSKVCQFAMAFMDTCPSVLIRYSKFQKQMSTV</sequence>
<evidence type="ECO:0000313" key="2">
    <source>
        <dbReference type="Proteomes" id="UP000095282"/>
    </source>
</evidence>
<protein>
    <submittedName>
        <fullName evidence="3">Secreted protein</fullName>
    </submittedName>
</protein>
<proteinExistence type="predicted"/>
<dbReference type="AlphaFoldDB" id="A0A1I7T1L1"/>
<evidence type="ECO:0000256" key="1">
    <source>
        <dbReference type="SAM" id="SignalP"/>
    </source>
</evidence>
<dbReference type="Pfam" id="PF10317">
    <property type="entry name" value="7TM_GPCR_Srd"/>
    <property type="match status" value="1"/>
</dbReference>